<dbReference type="AlphaFoldDB" id="G8BS72"/>
<dbReference type="GO" id="GO:0030476">
    <property type="term" value="P:ascospore wall assembly"/>
    <property type="evidence" value="ECO:0007669"/>
    <property type="project" value="EnsemblFungi"/>
</dbReference>
<sequence length="802" mass="92476">MSIDQLTCLIGMNNYNNFTDFIFLLFLFLLTSIYFIQIVGETPSIQFIAWRLSLGNVFIKLVSQYVSIDGLISWKSTRLGANFFTPNIFAKTIEEVKEKTSMQNDSENKKYKSDIIVISGTSLDSFEKNCVELQPFCHPNTIVIVCSDFGVDLESTAKTIFKNNCKFVLSIYCAAECRQLSLGSFALINDQDCYFYIGNTTIKNDIIETDCEPTAVLNLCENFYDDPIMLRFCKIITESKWVIVDFIKDSRKMSAIVWKHIIPKICLNILCIIYDKFEYNELLQNNSTKAIFEDLVDELMLISYKQCQIRIEEFFDPNKNVINYNNIITYSNKKRQEICDTTSNEYPEYLSLPFELYCFYHKLEFPAHILLYQPIILGKKYNVSFSNLNFLYSFYSQLLNLSGFSIFGGLSEQKTYFFHNLKGRLELENDRGSLNVTNYSKSEKKKKHKKHKKKGNKSSTSIGNNVINASQDPMVESVNDLIQSDMALGSSKLPMNSDLTGNDFTNDALFSPGFEDVFLNLRSSLNSTGLIRVDPDLSKTEIKKTSQFNEEVVSYMDSETETSSSESDSQGTNNLHSKKNSKINVKDADNSYSSDESSDIVVLENLSINQNKYKKYSESLVDFFETPKLFKKFKTRVHSNYNGNYCNNQKTSKSETTLMDNRPYSTSCLEFKSKNYSNVISNDLLELHSQMLKLEIQNSSIDNKEKRKQYANLELKLWKLQRRFHEFNGTISKYQTEPLEELLNHIDILNKGNTGDILNWTTCRYGEVDFYKNIRQDKEEIMNLFKDGVNGNKNLKTSILPN</sequence>
<evidence type="ECO:0000313" key="4">
    <source>
        <dbReference type="EMBL" id="CCE62693.1"/>
    </source>
</evidence>
<dbReference type="KEGG" id="tpf:TPHA_0D00490"/>
<feature type="compositionally biased region" description="Basic residues" evidence="2">
    <location>
        <begin position="443"/>
        <end position="456"/>
    </location>
</feature>
<keyword evidence="5" id="KW-1185">Reference proteome</keyword>
<dbReference type="OMA" id="IYEQFDY"/>
<evidence type="ECO:0000256" key="2">
    <source>
        <dbReference type="SAM" id="MobiDB-lite"/>
    </source>
</evidence>
<feature type="coiled-coil region" evidence="1">
    <location>
        <begin position="696"/>
        <end position="723"/>
    </location>
</feature>
<organism evidence="4 5">
    <name type="scientific">Tetrapisispora phaffii (strain ATCC 24235 / CBS 4417 / NBRC 1672 / NRRL Y-8282 / UCD 70-5)</name>
    <name type="common">Yeast</name>
    <name type="synonym">Fabospora phaffii</name>
    <dbReference type="NCBI Taxonomy" id="1071381"/>
    <lineage>
        <taxon>Eukaryota</taxon>
        <taxon>Fungi</taxon>
        <taxon>Dikarya</taxon>
        <taxon>Ascomycota</taxon>
        <taxon>Saccharomycotina</taxon>
        <taxon>Saccharomycetes</taxon>
        <taxon>Saccharomycetales</taxon>
        <taxon>Saccharomycetaceae</taxon>
        <taxon>Tetrapisispora</taxon>
    </lineage>
</organism>
<accession>G8BS72</accession>
<evidence type="ECO:0000313" key="5">
    <source>
        <dbReference type="Proteomes" id="UP000005666"/>
    </source>
</evidence>
<dbReference type="HOGENOM" id="CLU_022832_0_0_1"/>
<dbReference type="Proteomes" id="UP000005666">
    <property type="component" value="Chromosome 4"/>
</dbReference>
<proteinExistence type="predicted"/>
<feature type="region of interest" description="Disordered" evidence="2">
    <location>
        <begin position="553"/>
        <end position="593"/>
    </location>
</feature>
<dbReference type="GO" id="GO:0005628">
    <property type="term" value="C:prospore membrane"/>
    <property type="evidence" value="ECO:0007669"/>
    <property type="project" value="EnsemblFungi"/>
</dbReference>
<dbReference type="OrthoDB" id="4068630at2759"/>
<reference evidence="4 5" key="1">
    <citation type="journal article" date="2011" name="Proc. Natl. Acad. Sci. U.S.A.">
        <title>Evolutionary erosion of yeast sex chromosomes by mating-type switching accidents.</title>
        <authorList>
            <person name="Gordon J.L."/>
            <person name="Armisen D."/>
            <person name="Proux-Wera E."/>
            <person name="Oheigeartaigh S.S."/>
            <person name="Byrne K.P."/>
            <person name="Wolfe K.H."/>
        </authorList>
    </citation>
    <scope>NUCLEOTIDE SEQUENCE [LARGE SCALE GENOMIC DNA]</scope>
    <source>
        <strain evidence="5">ATCC 24235 / CBS 4417 / NBRC 1672 / NRRL Y-8282 / UCD 70-5</strain>
    </source>
</reference>
<keyword evidence="3" id="KW-0812">Transmembrane</keyword>
<gene>
    <name evidence="4" type="primary">TPHA0D00490</name>
    <name evidence="4" type="ordered locus">TPHA_0D00490</name>
</gene>
<dbReference type="STRING" id="1071381.G8BS72"/>
<dbReference type="PANTHER" id="PTHR21708">
    <property type="entry name" value="PROBABLE 2-DEHYDROPANTOATE 2-REDUCTASE"/>
    <property type="match status" value="1"/>
</dbReference>
<protein>
    <submittedName>
        <fullName evidence="4">Uncharacterized protein</fullName>
    </submittedName>
</protein>
<keyword evidence="3" id="KW-0472">Membrane</keyword>
<keyword evidence="3" id="KW-1133">Transmembrane helix</keyword>
<dbReference type="EMBL" id="HE612859">
    <property type="protein sequence ID" value="CCE62693.1"/>
    <property type="molecule type" value="Genomic_DNA"/>
</dbReference>
<dbReference type="PANTHER" id="PTHR21708:SF34">
    <property type="entry name" value="OUTER SPORE WALL PROTEIN 2"/>
    <property type="match status" value="1"/>
</dbReference>
<dbReference type="InterPro" id="IPR051402">
    <property type="entry name" value="KPR-Related"/>
</dbReference>
<evidence type="ECO:0000256" key="3">
    <source>
        <dbReference type="SAM" id="Phobius"/>
    </source>
</evidence>
<dbReference type="RefSeq" id="XP_003685127.1">
    <property type="nucleotide sequence ID" value="XM_003685079.1"/>
</dbReference>
<dbReference type="GeneID" id="11530976"/>
<dbReference type="eggNOG" id="ENOG502QQG0">
    <property type="taxonomic scope" value="Eukaryota"/>
</dbReference>
<evidence type="ECO:0000256" key="1">
    <source>
        <dbReference type="SAM" id="Coils"/>
    </source>
</evidence>
<name>G8BS72_TETPH</name>
<feature type="transmembrane region" description="Helical" evidence="3">
    <location>
        <begin position="21"/>
        <end position="40"/>
    </location>
</feature>
<feature type="region of interest" description="Disordered" evidence="2">
    <location>
        <begin position="436"/>
        <end position="466"/>
    </location>
</feature>
<keyword evidence="1" id="KW-0175">Coiled coil</keyword>
<dbReference type="GO" id="GO:0005737">
    <property type="term" value="C:cytoplasm"/>
    <property type="evidence" value="ECO:0007669"/>
    <property type="project" value="EnsemblFungi"/>
</dbReference>